<evidence type="ECO:0000256" key="1">
    <source>
        <dbReference type="SAM" id="Phobius"/>
    </source>
</evidence>
<dbReference type="Proteomes" id="UP000033725">
    <property type="component" value="Unassembled WGS sequence"/>
</dbReference>
<proteinExistence type="predicted"/>
<dbReference type="PATRIC" id="fig|82380.10.peg.2487"/>
<dbReference type="AlphaFoldDB" id="A0A0F0KKR5"/>
<evidence type="ECO:0000313" key="2">
    <source>
        <dbReference type="EMBL" id="KJL21458.1"/>
    </source>
</evidence>
<feature type="transmembrane region" description="Helical" evidence="1">
    <location>
        <begin position="134"/>
        <end position="160"/>
    </location>
</feature>
<dbReference type="RefSeq" id="WP_156149171.1">
    <property type="nucleotide sequence ID" value="NZ_JYIV01000027.1"/>
</dbReference>
<feature type="transmembrane region" description="Helical" evidence="1">
    <location>
        <begin position="103"/>
        <end position="128"/>
    </location>
</feature>
<keyword evidence="1" id="KW-0472">Membrane</keyword>
<keyword evidence="1" id="KW-1133">Transmembrane helix</keyword>
<keyword evidence="1" id="KW-0812">Transmembrane</keyword>
<dbReference type="EMBL" id="JYIV01000027">
    <property type="protein sequence ID" value="KJL21458.1"/>
    <property type="molecule type" value="Genomic_DNA"/>
</dbReference>
<sequence length="168" mass="16895">MSTPSRRSGLAIAYRRLRTPVSPVRSSDPSTARPRIPAVISLVSGVFASIIAIASLAGASTDGALLGVGVVATVVAAVAFLIARAGFRLATPVAGRESRIGVLMLLVALALFVGVIGSMVAFVISAAMVSQYGAGAAIILLVSSGVVMVAGARVLGIAAARKRAREGR</sequence>
<organism evidence="2 3">
    <name type="scientific">Microbacterium oxydans</name>
    <dbReference type="NCBI Taxonomy" id="82380"/>
    <lineage>
        <taxon>Bacteria</taxon>
        <taxon>Bacillati</taxon>
        <taxon>Actinomycetota</taxon>
        <taxon>Actinomycetes</taxon>
        <taxon>Micrococcales</taxon>
        <taxon>Microbacteriaceae</taxon>
        <taxon>Microbacterium</taxon>
    </lineage>
</organism>
<evidence type="ECO:0000313" key="3">
    <source>
        <dbReference type="Proteomes" id="UP000033725"/>
    </source>
</evidence>
<protein>
    <submittedName>
        <fullName evidence="2">Uncharacterized protein</fullName>
    </submittedName>
</protein>
<name>A0A0F0KKR5_9MICO</name>
<feature type="transmembrane region" description="Helical" evidence="1">
    <location>
        <begin position="63"/>
        <end position="83"/>
    </location>
</feature>
<gene>
    <name evidence="2" type="ORF">RN51_02479</name>
</gene>
<accession>A0A0F0KKR5</accession>
<comment type="caution">
    <text evidence="2">The sequence shown here is derived from an EMBL/GenBank/DDBJ whole genome shotgun (WGS) entry which is preliminary data.</text>
</comment>
<feature type="transmembrane region" description="Helical" evidence="1">
    <location>
        <begin position="36"/>
        <end position="57"/>
    </location>
</feature>
<reference evidence="2 3" key="1">
    <citation type="submission" date="2015-02" db="EMBL/GenBank/DDBJ databases">
        <title>Draft genome sequences of ten Microbacterium spp. with emphasis on heavy metal contaminated environments.</title>
        <authorList>
            <person name="Corretto E."/>
        </authorList>
    </citation>
    <scope>NUCLEOTIDE SEQUENCE [LARGE SCALE GENOMIC DNA]</scope>
    <source>
        <strain evidence="2 3">BEL163</strain>
    </source>
</reference>